<dbReference type="InterPro" id="IPR005302">
    <property type="entry name" value="MoCF_Sase_C"/>
</dbReference>
<dbReference type="EMBL" id="CAKJTI010000002">
    <property type="protein sequence ID" value="CAG9611588.1"/>
    <property type="molecule type" value="Genomic_DNA"/>
</dbReference>
<accession>A0ABN7ZWR3</accession>
<sequence>MGIELIHFSIGKPKTIQYAEEKEMTTGICKQLVEDAFLSKDGFRGDGVADLRFHGGPDRAVCVYPYEHYELWENEFHTSLPTSAFGENITVTNMLEQDVCIGDIYQLGDAIVQVTQGRVPCSTISKRLGIPGILPRIVETGYTGYLCRVLQEGTVRKDSQITLLERHPQQVSILFANEVYFHRRKDIEGMEKIIAVPELAEDWRKSLTERLEKLT</sequence>
<dbReference type="Gene3D" id="2.40.33.20">
    <property type="entry name" value="PK beta-barrel domain-like"/>
    <property type="match status" value="1"/>
</dbReference>
<feature type="domain" description="MOSC" evidence="1">
    <location>
        <begin position="30"/>
        <end position="164"/>
    </location>
</feature>
<dbReference type="Proteomes" id="UP000789423">
    <property type="component" value="Unassembled WGS sequence"/>
</dbReference>
<dbReference type="PANTHER" id="PTHR30212:SF2">
    <property type="entry name" value="PROTEIN YIIM"/>
    <property type="match status" value="1"/>
</dbReference>
<protein>
    <submittedName>
        <fullName evidence="2">Protein YiiM</fullName>
    </submittedName>
</protein>
<comment type="caution">
    <text evidence="2">The sequence shown here is derived from an EMBL/GenBank/DDBJ whole genome shotgun (WGS) entry which is preliminary data.</text>
</comment>
<dbReference type="InterPro" id="IPR005163">
    <property type="entry name" value="Tri_helical_YiiM-like"/>
</dbReference>
<dbReference type="PANTHER" id="PTHR30212">
    <property type="entry name" value="PROTEIN YIIM"/>
    <property type="match status" value="1"/>
</dbReference>
<dbReference type="Pfam" id="PF03473">
    <property type="entry name" value="MOSC"/>
    <property type="match status" value="1"/>
</dbReference>
<reference evidence="2 3" key="1">
    <citation type="submission" date="2021-10" db="EMBL/GenBank/DDBJ databases">
        <authorList>
            <person name="Criscuolo A."/>
        </authorList>
    </citation>
    <scope>NUCLEOTIDE SEQUENCE [LARGE SCALE GENOMIC DNA]</scope>
    <source>
        <strain evidence="3">CIP 111899</strain>
    </source>
</reference>
<organism evidence="2 3">
    <name type="scientific">Bacillus rhizoplanae</name>
    <dbReference type="NCBI Taxonomy" id="2880966"/>
    <lineage>
        <taxon>Bacteria</taxon>
        <taxon>Bacillati</taxon>
        <taxon>Bacillota</taxon>
        <taxon>Bacilli</taxon>
        <taxon>Bacillales</taxon>
        <taxon>Bacillaceae</taxon>
        <taxon>Bacillus</taxon>
    </lineage>
</organism>
<dbReference type="SUPFAM" id="SSF50800">
    <property type="entry name" value="PK beta-barrel domain-like"/>
    <property type="match status" value="1"/>
</dbReference>
<keyword evidence="3" id="KW-1185">Reference proteome</keyword>
<evidence type="ECO:0000259" key="1">
    <source>
        <dbReference type="PROSITE" id="PS51340"/>
    </source>
</evidence>
<gene>
    <name evidence="2" type="primary">yiiM</name>
    <name evidence="2" type="ORF">BACCIP111899_00760</name>
</gene>
<proteinExistence type="predicted"/>
<dbReference type="InterPro" id="IPR052353">
    <property type="entry name" value="Benzoxazolinone_Detox_Enz"/>
</dbReference>
<evidence type="ECO:0000313" key="2">
    <source>
        <dbReference type="EMBL" id="CAG9611588.1"/>
    </source>
</evidence>
<evidence type="ECO:0000313" key="3">
    <source>
        <dbReference type="Proteomes" id="UP000789423"/>
    </source>
</evidence>
<dbReference type="Pfam" id="PF03475">
    <property type="entry name" value="YiiM_3-alpha"/>
    <property type="match status" value="1"/>
</dbReference>
<name>A0ABN7ZWR3_9BACI</name>
<dbReference type="RefSeq" id="WP_230573862.1">
    <property type="nucleotide sequence ID" value="NZ_CAKJTI010000002.1"/>
</dbReference>
<dbReference type="InterPro" id="IPR011037">
    <property type="entry name" value="Pyrv_Knase-like_insert_dom_sf"/>
</dbReference>
<dbReference type="PROSITE" id="PS51340">
    <property type="entry name" value="MOSC"/>
    <property type="match status" value="1"/>
</dbReference>